<name>A0A6A6B5M5_9PEZI</name>
<keyword evidence="1" id="KW-1133">Transmembrane helix</keyword>
<feature type="transmembrane region" description="Helical" evidence="1">
    <location>
        <begin position="382"/>
        <end position="401"/>
    </location>
</feature>
<feature type="transmembrane region" description="Helical" evidence="1">
    <location>
        <begin position="354"/>
        <end position="376"/>
    </location>
</feature>
<reference evidence="2" key="1">
    <citation type="journal article" date="2020" name="Stud. Mycol.">
        <title>101 Dothideomycetes genomes: a test case for predicting lifestyles and emergence of pathogens.</title>
        <authorList>
            <person name="Haridas S."/>
            <person name="Albert R."/>
            <person name="Binder M."/>
            <person name="Bloem J."/>
            <person name="Labutti K."/>
            <person name="Salamov A."/>
            <person name="Andreopoulos B."/>
            <person name="Baker S."/>
            <person name="Barry K."/>
            <person name="Bills G."/>
            <person name="Bluhm B."/>
            <person name="Cannon C."/>
            <person name="Castanera R."/>
            <person name="Culley D."/>
            <person name="Daum C."/>
            <person name="Ezra D."/>
            <person name="Gonzalez J."/>
            <person name="Henrissat B."/>
            <person name="Kuo A."/>
            <person name="Liang C."/>
            <person name="Lipzen A."/>
            <person name="Lutzoni F."/>
            <person name="Magnuson J."/>
            <person name="Mondo S."/>
            <person name="Nolan M."/>
            <person name="Ohm R."/>
            <person name="Pangilinan J."/>
            <person name="Park H.-J."/>
            <person name="Ramirez L."/>
            <person name="Alfaro M."/>
            <person name="Sun H."/>
            <person name="Tritt A."/>
            <person name="Yoshinaga Y."/>
            <person name="Zwiers L.-H."/>
            <person name="Turgeon B."/>
            <person name="Goodwin S."/>
            <person name="Spatafora J."/>
            <person name="Crous P."/>
            <person name="Grigoriev I."/>
        </authorList>
    </citation>
    <scope>NUCLEOTIDE SEQUENCE</scope>
    <source>
        <strain evidence="2">CBS 121167</strain>
    </source>
</reference>
<evidence type="ECO:0000256" key="1">
    <source>
        <dbReference type="SAM" id="Phobius"/>
    </source>
</evidence>
<protein>
    <submittedName>
        <fullName evidence="2">Uncharacterized protein</fullName>
    </submittedName>
</protein>
<evidence type="ECO:0000313" key="3">
    <source>
        <dbReference type="Proteomes" id="UP000799438"/>
    </source>
</evidence>
<dbReference type="RefSeq" id="XP_033394641.1">
    <property type="nucleotide sequence ID" value="XM_033543369.1"/>
</dbReference>
<dbReference type="Proteomes" id="UP000799438">
    <property type="component" value="Unassembled WGS sequence"/>
</dbReference>
<evidence type="ECO:0000313" key="2">
    <source>
        <dbReference type="EMBL" id="KAF2138928.1"/>
    </source>
</evidence>
<gene>
    <name evidence="2" type="ORF">K452DRAFT_310904</name>
</gene>
<keyword evidence="1" id="KW-0812">Transmembrane</keyword>
<keyword evidence="3" id="KW-1185">Reference proteome</keyword>
<dbReference type="GeneID" id="54300866"/>
<dbReference type="EMBL" id="ML995494">
    <property type="protein sequence ID" value="KAF2138928.1"/>
    <property type="molecule type" value="Genomic_DNA"/>
</dbReference>
<proteinExistence type="predicted"/>
<organism evidence="2 3">
    <name type="scientific">Aplosporella prunicola CBS 121167</name>
    <dbReference type="NCBI Taxonomy" id="1176127"/>
    <lineage>
        <taxon>Eukaryota</taxon>
        <taxon>Fungi</taxon>
        <taxon>Dikarya</taxon>
        <taxon>Ascomycota</taxon>
        <taxon>Pezizomycotina</taxon>
        <taxon>Dothideomycetes</taxon>
        <taxon>Dothideomycetes incertae sedis</taxon>
        <taxon>Botryosphaeriales</taxon>
        <taxon>Aplosporellaceae</taxon>
        <taxon>Aplosporella</taxon>
    </lineage>
</organism>
<accession>A0A6A6B5M5</accession>
<dbReference type="AlphaFoldDB" id="A0A6A6B5M5"/>
<sequence>MYCSSLQRGHGPTDVTFHLDNAGSNSPKRYCYTCPRSSQEIPMPLLWAKAMPKVNNIGPILDFDIFLAVRFCDPYILSRTVEGTFGRYRFGGKAESCWNQTHPLDLRHTKIRKGVRCRSSAISLGTFLSGHLPFINKKSVPDLPVHNTRDPTGITLNSTQGGQNHGIQQLFLLICAPTTGTCKRLVQEEVGDIRTDRDLFLKLQKTVARHIKPWSSWRFLRKLSSVEFVQVRSTTCTHCPETDKDKLQITLMAGASQKTGVSQHLHCKYTPCQCLPLHDDPDYKYTPDPEKQFPPVPHPLLLECLLHPGLIQEDQTWVYDALPKKLHKELNPELQKKSRGWGICLNEGLDWNRIWALLLVILGTCILGVTICSAITGDWQSSWTVAGTCFTALTGSLGFFATL</sequence>
<keyword evidence="1" id="KW-0472">Membrane</keyword>